<comment type="caution">
    <text evidence="1">The sequence shown here is derived from an EMBL/GenBank/DDBJ whole genome shotgun (WGS) entry which is preliminary data.</text>
</comment>
<dbReference type="Gene3D" id="3.30.420.40">
    <property type="match status" value="1"/>
</dbReference>
<proteinExistence type="predicted"/>
<keyword evidence="2" id="KW-1185">Reference proteome</keyword>
<dbReference type="EMBL" id="JAIWIU010000006">
    <property type="protein sequence ID" value="MCA2014697.1"/>
    <property type="molecule type" value="Genomic_DNA"/>
</dbReference>
<evidence type="ECO:0000313" key="2">
    <source>
        <dbReference type="Proteomes" id="UP001199044"/>
    </source>
</evidence>
<dbReference type="SUPFAM" id="SSF53067">
    <property type="entry name" value="Actin-like ATPase domain"/>
    <property type="match status" value="1"/>
</dbReference>
<evidence type="ECO:0000313" key="1">
    <source>
        <dbReference type="EMBL" id="MCA2014697.1"/>
    </source>
</evidence>
<dbReference type="Proteomes" id="UP001199044">
    <property type="component" value="Unassembled WGS sequence"/>
</dbReference>
<dbReference type="InterPro" id="IPR043129">
    <property type="entry name" value="ATPase_NBD"/>
</dbReference>
<gene>
    <name evidence="1" type="primary">pilM</name>
    <name evidence="1" type="ORF">LDJ79_01155</name>
</gene>
<dbReference type="RefSeq" id="WP_225249312.1">
    <property type="nucleotide sequence ID" value="NZ_JAIWIU010000006.1"/>
</dbReference>
<dbReference type="Pfam" id="PF11104">
    <property type="entry name" value="PilM_2"/>
    <property type="match status" value="1"/>
</dbReference>
<dbReference type="PANTHER" id="PTHR32432:SF3">
    <property type="entry name" value="ETHANOLAMINE UTILIZATION PROTEIN EUTJ"/>
    <property type="match status" value="1"/>
</dbReference>
<organism evidence="1 2">
    <name type="scientific">Vibrio tritonius</name>
    <dbReference type="NCBI Taxonomy" id="1435069"/>
    <lineage>
        <taxon>Bacteria</taxon>
        <taxon>Pseudomonadati</taxon>
        <taxon>Pseudomonadota</taxon>
        <taxon>Gammaproteobacteria</taxon>
        <taxon>Vibrionales</taxon>
        <taxon>Vibrionaceae</taxon>
        <taxon>Vibrio</taxon>
    </lineage>
</organism>
<accession>A0ABS7YI35</accession>
<dbReference type="PANTHER" id="PTHR32432">
    <property type="entry name" value="CELL DIVISION PROTEIN FTSA-RELATED"/>
    <property type="match status" value="1"/>
</dbReference>
<dbReference type="InterPro" id="IPR050696">
    <property type="entry name" value="FtsA/MreB"/>
</dbReference>
<sequence length="316" mass="34641">MGISSRVTGVDIGHHSIKAVTLTKWRNTDSVIFYAELLVPDGIFADNHMLNYQKIVKKLKELKKGLPLFSRKVAIAIPDSAVITKQLQLDSYQPPEMALKNLLCEQVPFLADDLAFDYTSAADSAGSSELGPTYQVYAARLSLLEHRIALLRSSGFDPFFISPQGHSLLAIWSRLSAITQNDNWMLLDIGHSKVTLCRGGDIPWGKVIDIQSVAPNEFVSESNWMLALVQQLHLYQSLSSTVPITGVWLTGGGALNGNIESQLQQCLKLPCERVNLDSLLVAKNKEAVSLPSQFSCALGLAFNGLNWKEGRNASSS</sequence>
<reference evidence="2" key="1">
    <citation type="submission" date="2023-07" db="EMBL/GenBank/DDBJ databases">
        <title>Molecular identification of indigenous halophilic bacteria isolated from red sea cost, biodegradation of synthetic dyes and assessment of degraded metabolite toxicity.</title>
        <authorList>
            <person name="Chaieb K."/>
            <person name="Altayb H.N."/>
        </authorList>
    </citation>
    <scope>NUCLEOTIDE SEQUENCE [LARGE SCALE GENOMIC DNA]</scope>
    <source>
        <strain evidence="2">K20</strain>
    </source>
</reference>
<protein>
    <submittedName>
        <fullName evidence="1">Pilus assembly protein PilM</fullName>
    </submittedName>
</protein>
<dbReference type="InterPro" id="IPR005883">
    <property type="entry name" value="PilM"/>
</dbReference>
<name>A0ABS7YI35_9VIBR</name>